<evidence type="ECO:0000313" key="2">
    <source>
        <dbReference type="Proteomes" id="UP001224775"/>
    </source>
</evidence>
<protein>
    <submittedName>
        <fullName evidence="1">Leucine-rich repeat protein</fullName>
    </submittedName>
</protein>
<organism evidence="1 2">
    <name type="scientific">Skeletonema marinoi</name>
    <dbReference type="NCBI Taxonomy" id="267567"/>
    <lineage>
        <taxon>Eukaryota</taxon>
        <taxon>Sar</taxon>
        <taxon>Stramenopiles</taxon>
        <taxon>Ochrophyta</taxon>
        <taxon>Bacillariophyta</taxon>
        <taxon>Coscinodiscophyceae</taxon>
        <taxon>Thalassiosirophycidae</taxon>
        <taxon>Thalassiosirales</taxon>
        <taxon>Skeletonemataceae</taxon>
        <taxon>Skeletonema</taxon>
        <taxon>Skeletonema marinoi-dohrnii complex</taxon>
    </lineage>
</organism>
<feature type="non-terminal residue" evidence="1">
    <location>
        <position position="368"/>
    </location>
</feature>
<dbReference type="AlphaFoldDB" id="A0AAD8Y5D6"/>
<reference evidence="1" key="1">
    <citation type="submission" date="2023-06" db="EMBL/GenBank/DDBJ databases">
        <title>Survivors Of The Sea: Transcriptome response of Skeletonema marinoi to long-term dormancy.</title>
        <authorList>
            <person name="Pinder M.I.M."/>
            <person name="Kourtchenko O."/>
            <person name="Robertson E.K."/>
            <person name="Larsson T."/>
            <person name="Maumus F."/>
            <person name="Osuna-Cruz C.M."/>
            <person name="Vancaester E."/>
            <person name="Stenow R."/>
            <person name="Vandepoele K."/>
            <person name="Ploug H."/>
            <person name="Bruchert V."/>
            <person name="Godhe A."/>
            <person name="Topel M."/>
        </authorList>
    </citation>
    <scope>NUCLEOTIDE SEQUENCE</scope>
    <source>
        <strain evidence="1">R05AC</strain>
    </source>
</reference>
<gene>
    <name evidence="1" type="ORF">QTG54_009672</name>
</gene>
<dbReference type="SUPFAM" id="SSF52047">
    <property type="entry name" value="RNI-like"/>
    <property type="match status" value="1"/>
</dbReference>
<comment type="caution">
    <text evidence="1">The sequence shown here is derived from an EMBL/GenBank/DDBJ whole genome shotgun (WGS) entry which is preliminary data.</text>
</comment>
<dbReference type="Proteomes" id="UP001224775">
    <property type="component" value="Unassembled WGS sequence"/>
</dbReference>
<evidence type="ECO:0000313" key="1">
    <source>
        <dbReference type="EMBL" id="KAK1739913.1"/>
    </source>
</evidence>
<dbReference type="Gene3D" id="3.80.10.10">
    <property type="entry name" value="Ribonuclease Inhibitor"/>
    <property type="match status" value="2"/>
</dbReference>
<accession>A0AAD8Y5D6</accession>
<dbReference type="PANTHER" id="PTHR47679">
    <property type="entry name" value="PROTEIN TORNADO 1"/>
    <property type="match status" value="1"/>
</dbReference>
<dbReference type="EMBL" id="JATAAI010000017">
    <property type="protein sequence ID" value="KAK1739913.1"/>
    <property type="molecule type" value="Genomic_DNA"/>
</dbReference>
<proteinExistence type="predicted"/>
<name>A0AAD8Y5D6_9STRA</name>
<keyword evidence="2" id="KW-1185">Reference proteome</keyword>
<dbReference type="PANTHER" id="PTHR47679:SF2">
    <property type="entry name" value="C-TERMINAL OF ROC (COR) DOMAIN-CONTAINING PROTEIN"/>
    <property type="match status" value="1"/>
</dbReference>
<sequence>MEGLCRNQSIERLDIWRCEIDFSSLTPFIVNNSNLRSLELWNVDISLGNASNLAMALSRRQHESLTRFVLDQNNLDDDSLSEITAALSDYSSLGSLCVMGNQIRREGCLLLGTIFGSSALCLKEVDLCRNELDDEDLQTLAAALTNATTLQRLSLSRIRSITAAGLRALSHLFSSACPVETLFLEEMNIGDEGAEALSDGLMGNTTLKHLVLTPNSAGITSTGWAAFSRLLCDTSSINNTYRSNHTLKHIGGGYHYVPNPDGSDKLFRSGNCFRGIPPAIVQYLKKNKEYHSLQDAAKIKIGWCHTDIPVEVFFEYKLKFLPLLVRWYGRFGTRKCSNCQNEKTREFQRRELSAVYKLIRGMPMLTVG</sequence>
<dbReference type="InterPro" id="IPR032675">
    <property type="entry name" value="LRR_dom_sf"/>
</dbReference>